<evidence type="ECO:0000256" key="3">
    <source>
        <dbReference type="ARBA" id="ARBA00022448"/>
    </source>
</evidence>
<dbReference type="Proteomes" id="UP000199413">
    <property type="component" value="Unassembled WGS sequence"/>
</dbReference>
<feature type="transmembrane region" description="Helical" evidence="9">
    <location>
        <begin position="144"/>
        <end position="177"/>
    </location>
</feature>
<sequence length="373" mass="37820">MIAPSRPVAPHPRVPGDLPADPGVRTGAGPAGLPGRSLLRLGPVSVQIRRRSVLVAVALTGLLAVAGMLSLSLGTPYVAPADVLRALSGADTPYHLVVFDLRLPRIVLAAVAGAAFGVAGTLIQSVARNPLASPDVIGITQGAGFAATVALTSGVAAVLVAPAALVGGLAAAVLLLALGARHGLAAQRFVLAGVAVAFALRALTEVVMLTADPIDGLRAQIWLIGTLAGKGWTETVWITLTLAALLPVLAWAGWALNSSALDDDTARGIGLRPTARRIGLAGTGVLVAAMVTAQVGAVDFVALVAPQVARRLVRAERPPLLCAALLGALLLVLADLAGRRLFAPTQLPAGVLTAAIGGPYLMFLLLRGRRRPS</sequence>
<evidence type="ECO:0000256" key="6">
    <source>
        <dbReference type="ARBA" id="ARBA00022989"/>
    </source>
</evidence>
<keyword evidence="3" id="KW-0813">Transport</keyword>
<evidence type="ECO:0000256" key="9">
    <source>
        <dbReference type="SAM" id="Phobius"/>
    </source>
</evidence>
<dbReference type="GO" id="GO:0022857">
    <property type="term" value="F:transmembrane transporter activity"/>
    <property type="evidence" value="ECO:0007669"/>
    <property type="project" value="InterPro"/>
</dbReference>
<dbReference type="EMBL" id="FMHV01000002">
    <property type="protein sequence ID" value="SCL24124.1"/>
    <property type="molecule type" value="Genomic_DNA"/>
</dbReference>
<comment type="similarity">
    <text evidence="2">Belongs to the binding-protein-dependent transport system permease family. FecCD subfamily.</text>
</comment>
<evidence type="ECO:0000256" key="1">
    <source>
        <dbReference type="ARBA" id="ARBA00004651"/>
    </source>
</evidence>
<evidence type="ECO:0000313" key="10">
    <source>
        <dbReference type="EMBL" id="SCL24124.1"/>
    </source>
</evidence>
<keyword evidence="4" id="KW-1003">Cell membrane</keyword>
<evidence type="ECO:0000256" key="7">
    <source>
        <dbReference type="ARBA" id="ARBA00023136"/>
    </source>
</evidence>
<dbReference type="SUPFAM" id="SSF81345">
    <property type="entry name" value="ABC transporter involved in vitamin B12 uptake, BtuC"/>
    <property type="match status" value="1"/>
</dbReference>
<comment type="subcellular location">
    <subcellularLocation>
        <location evidence="1">Cell membrane</location>
        <topology evidence="1">Multi-pass membrane protein</topology>
    </subcellularLocation>
</comment>
<keyword evidence="6 9" id="KW-1133">Transmembrane helix</keyword>
<dbReference type="STRING" id="568872.GA0070624_2862"/>
<feature type="transmembrane region" description="Helical" evidence="9">
    <location>
        <begin position="103"/>
        <end position="123"/>
    </location>
</feature>
<keyword evidence="7 9" id="KW-0472">Membrane</keyword>
<dbReference type="PANTHER" id="PTHR30472:SF24">
    <property type="entry name" value="FERRIC ENTEROBACTIN TRANSPORT SYSTEM PERMEASE PROTEIN FEPG"/>
    <property type="match status" value="1"/>
</dbReference>
<feature type="transmembrane region" description="Helical" evidence="9">
    <location>
        <begin position="232"/>
        <end position="254"/>
    </location>
</feature>
<evidence type="ECO:0000256" key="5">
    <source>
        <dbReference type="ARBA" id="ARBA00022692"/>
    </source>
</evidence>
<proteinExistence type="inferred from homology"/>
<accession>A0A1C6S4B6</accession>
<dbReference type="AlphaFoldDB" id="A0A1C6S4B6"/>
<evidence type="ECO:0000256" key="8">
    <source>
        <dbReference type="SAM" id="MobiDB-lite"/>
    </source>
</evidence>
<evidence type="ECO:0000256" key="4">
    <source>
        <dbReference type="ARBA" id="ARBA00022475"/>
    </source>
</evidence>
<dbReference type="PANTHER" id="PTHR30472">
    <property type="entry name" value="FERRIC ENTEROBACTIN TRANSPORT SYSTEM PERMEASE PROTEIN"/>
    <property type="match status" value="1"/>
</dbReference>
<feature type="transmembrane region" description="Helical" evidence="9">
    <location>
        <begin position="318"/>
        <end position="337"/>
    </location>
</feature>
<dbReference type="Pfam" id="PF01032">
    <property type="entry name" value="FecCD"/>
    <property type="match status" value="1"/>
</dbReference>
<dbReference type="InterPro" id="IPR037294">
    <property type="entry name" value="ABC_BtuC-like"/>
</dbReference>
<organism evidence="10 11">
    <name type="scientific">Micromonospora rhizosphaerae</name>
    <dbReference type="NCBI Taxonomy" id="568872"/>
    <lineage>
        <taxon>Bacteria</taxon>
        <taxon>Bacillati</taxon>
        <taxon>Actinomycetota</taxon>
        <taxon>Actinomycetes</taxon>
        <taxon>Micromonosporales</taxon>
        <taxon>Micromonosporaceae</taxon>
        <taxon>Micromonospora</taxon>
    </lineage>
</organism>
<name>A0A1C6S4B6_9ACTN</name>
<dbReference type="GO" id="GO:0005886">
    <property type="term" value="C:plasma membrane"/>
    <property type="evidence" value="ECO:0007669"/>
    <property type="project" value="UniProtKB-SubCell"/>
</dbReference>
<dbReference type="InterPro" id="IPR000522">
    <property type="entry name" value="ABC_transptr_permease_BtuC"/>
</dbReference>
<gene>
    <name evidence="10" type="ORF">GA0070624_2862</name>
</gene>
<evidence type="ECO:0000313" key="11">
    <source>
        <dbReference type="Proteomes" id="UP000199413"/>
    </source>
</evidence>
<dbReference type="GO" id="GO:0033214">
    <property type="term" value="P:siderophore-iron import into cell"/>
    <property type="evidence" value="ECO:0007669"/>
    <property type="project" value="TreeGrafter"/>
</dbReference>
<feature type="region of interest" description="Disordered" evidence="8">
    <location>
        <begin position="1"/>
        <end position="31"/>
    </location>
</feature>
<evidence type="ECO:0000256" key="2">
    <source>
        <dbReference type="ARBA" id="ARBA00007935"/>
    </source>
</evidence>
<feature type="transmembrane region" description="Helical" evidence="9">
    <location>
        <begin position="53"/>
        <end position="73"/>
    </location>
</feature>
<protein>
    <submittedName>
        <fullName evidence="10">Iron complex transport system permease protein</fullName>
    </submittedName>
</protein>
<keyword evidence="11" id="KW-1185">Reference proteome</keyword>
<feature type="transmembrane region" description="Helical" evidence="9">
    <location>
        <begin position="349"/>
        <end position="366"/>
    </location>
</feature>
<keyword evidence="5 9" id="KW-0812">Transmembrane</keyword>
<feature type="transmembrane region" description="Helical" evidence="9">
    <location>
        <begin position="189"/>
        <end position="211"/>
    </location>
</feature>
<dbReference type="Gene3D" id="1.10.3470.10">
    <property type="entry name" value="ABC transporter involved in vitamin B12 uptake, BtuC"/>
    <property type="match status" value="1"/>
</dbReference>
<reference evidence="11" key="1">
    <citation type="submission" date="2016-06" db="EMBL/GenBank/DDBJ databases">
        <authorList>
            <person name="Varghese N."/>
            <person name="Submissions Spin"/>
        </authorList>
    </citation>
    <scope>NUCLEOTIDE SEQUENCE [LARGE SCALE GENOMIC DNA]</scope>
    <source>
        <strain evidence="11">DSM 45431</strain>
    </source>
</reference>